<comment type="caution">
    <text evidence="1">The sequence shown here is derived from an EMBL/GenBank/DDBJ whole genome shotgun (WGS) entry which is preliminary data.</text>
</comment>
<accession>A0A2H0U1P9</accession>
<sequence>MAQIDNGGNPELQECLNLSSEIKKRFNEKTETGQLVINRVNEFLERLDEGEHGALEQLNLIHGDIQDMASADYLDPDEYPQLTQYIGWHSGDMKDFYYIMYGEDPIEKSDSKKEDVPPKETVEIVDYHKKFVESVLRLRELKERVVSTRRNALEVDINYGEYADLFSAQNSLLMGIKKALTQEKTRRFLIFKVDQRLTTISTFISDFRKKQTNEDTLKKITQTLVVHEKDLEEVTIDESLSEEQLKEKCKEIQKEIEVTRGEGNDWVLRHNSQTYDWLREFKKVIPIKEALIKEIEQALSDNSLEKQEKIDKLNLIMQNKILENIDRY</sequence>
<dbReference type="Proteomes" id="UP000230852">
    <property type="component" value="Unassembled WGS sequence"/>
</dbReference>
<dbReference type="AlphaFoldDB" id="A0A2H0U1P9"/>
<reference evidence="2" key="1">
    <citation type="submission" date="2017-09" db="EMBL/GenBank/DDBJ databases">
        <title>Depth-based differentiation of microbial function through sediment-hosted aquifers and enrichment of novel symbionts in the deep terrestrial subsurface.</title>
        <authorList>
            <person name="Probst A.J."/>
            <person name="Ladd B."/>
            <person name="Jarett J.K."/>
            <person name="Geller-Mcgrath D.E."/>
            <person name="Sieber C.M.K."/>
            <person name="Emerson J.B."/>
            <person name="Anantharaman K."/>
            <person name="Thomas B.C."/>
            <person name="Malmstrom R."/>
            <person name="Stieglmeier M."/>
            <person name="Klingl A."/>
            <person name="Woyke T."/>
            <person name="Ryan C.M."/>
            <person name="Banfield J.F."/>
        </authorList>
    </citation>
    <scope>NUCLEOTIDE SEQUENCE [LARGE SCALE GENOMIC DNA]</scope>
</reference>
<proteinExistence type="predicted"/>
<organism evidence="1 2">
    <name type="scientific">Candidatus Magasanikbacteria bacterium CG10_big_fil_rev_8_21_14_0_10_36_16</name>
    <dbReference type="NCBI Taxonomy" id="1974645"/>
    <lineage>
        <taxon>Bacteria</taxon>
        <taxon>Candidatus Magasanikiibacteriota</taxon>
    </lineage>
</organism>
<dbReference type="EMBL" id="PFBU01000011">
    <property type="protein sequence ID" value="PIR78613.1"/>
    <property type="molecule type" value="Genomic_DNA"/>
</dbReference>
<evidence type="ECO:0000313" key="1">
    <source>
        <dbReference type="EMBL" id="PIR78613.1"/>
    </source>
</evidence>
<name>A0A2H0U1P9_9BACT</name>
<evidence type="ECO:0000313" key="2">
    <source>
        <dbReference type="Proteomes" id="UP000230852"/>
    </source>
</evidence>
<gene>
    <name evidence="1" type="ORF">COU28_00645</name>
</gene>
<protein>
    <submittedName>
        <fullName evidence="1">Uncharacterized protein</fullName>
    </submittedName>
</protein>